<proteinExistence type="predicted"/>
<dbReference type="AlphaFoldDB" id="A0A081C4T8"/>
<sequence length="59" mass="6822">MDGLFKLIAGLLKIIILFIKSPIITLSIILGIAIISILVSYRDIKKEEQQKKQKKKRWL</sequence>
<dbReference type="HOGENOM" id="CLU_2950898_0_0_0"/>
<keyword evidence="1" id="KW-0812">Transmembrane</keyword>
<evidence type="ECO:0000313" key="3">
    <source>
        <dbReference type="Proteomes" id="UP000030661"/>
    </source>
</evidence>
<dbReference type="STRING" id="1499967.U27_06578"/>
<evidence type="ECO:0000313" key="2">
    <source>
        <dbReference type="EMBL" id="GAK59593.1"/>
    </source>
</evidence>
<accession>A0A081C4T8</accession>
<dbReference type="Proteomes" id="UP000030661">
    <property type="component" value="Unassembled WGS sequence"/>
</dbReference>
<keyword evidence="3" id="KW-1185">Reference proteome</keyword>
<gene>
    <name evidence="2" type="ORF">U27_06578</name>
</gene>
<reference evidence="2" key="1">
    <citation type="journal article" date="2015" name="PeerJ">
        <title>First genomic representation of candidate bacterial phylum KSB3 points to enhanced environmental sensing as a trigger of wastewater bulking.</title>
        <authorList>
            <person name="Sekiguchi Y."/>
            <person name="Ohashi A."/>
            <person name="Parks D.H."/>
            <person name="Yamauchi T."/>
            <person name="Tyson G.W."/>
            <person name="Hugenholtz P."/>
        </authorList>
    </citation>
    <scope>NUCLEOTIDE SEQUENCE [LARGE SCALE GENOMIC DNA]</scope>
</reference>
<keyword evidence="1" id="KW-0472">Membrane</keyword>
<organism evidence="2">
    <name type="scientific">Vecturithrix granuli</name>
    <dbReference type="NCBI Taxonomy" id="1499967"/>
    <lineage>
        <taxon>Bacteria</taxon>
        <taxon>Candidatus Moduliflexota</taxon>
        <taxon>Candidatus Vecturitrichia</taxon>
        <taxon>Candidatus Vecturitrichales</taxon>
        <taxon>Candidatus Vecturitrichaceae</taxon>
        <taxon>Candidatus Vecturithrix</taxon>
    </lineage>
</organism>
<evidence type="ECO:0000256" key="1">
    <source>
        <dbReference type="SAM" id="Phobius"/>
    </source>
</evidence>
<dbReference type="EMBL" id="DF820470">
    <property type="protein sequence ID" value="GAK59593.1"/>
    <property type="molecule type" value="Genomic_DNA"/>
</dbReference>
<keyword evidence="1" id="KW-1133">Transmembrane helix</keyword>
<name>A0A081C4T8_VECG1</name>
<feature type="transmembrane region" description="Helical" evidence="1">
    <location>
        <begin position="14"/>
        <end position="41"/>
    </location>
</feature>
<protein>
    <submittedName>
        <fullName evidence="2">Uncharacterized protein</fullName>
    </submittedName>
</protein>